<dbReference type="VEuPathDB" id="FungiDB:PC9H_008284"/>
<reference evidence="1" key="1">
    <citation type="submission" date="2019-07" db="EMBL/GenBank/DDBJ databases">
        <authorList>
            <person name="Palmer J.M."/>
        </authorList>
    </citation>
    <scope>NUCLEOTIDE SEQUENCE</scope>
    <source>
        <strain evidence="1">PC9</strain>
    </source>
</reference>
<dbReference type="GeneID" id="59378102"/>
<organism evidence="1 2">
    <name type="scientific">Pleurotus ostreatus</name>
    <name type="common">Oyster mushroom</name>
    <name type="synonym">White-rot fungus</name>
    <dbReference type="NCBI Taxonomy" id="5322"/>
    <lineage>
        <taxon>Eukaryota</taxon>
        <taxon>Fungi</taxon>
        <taxon>Dikarya</taxon>
        <taxon>Basidiomycota</taxon>
        <taxon>Agaricomycotina</taxon>
        <taxon>Agaricomycetes</taxon>
        <taxon>Agaricomycetidae</taxon>
        <taxon>Agaricales</taxon>
        <taxon>Pleurotineae</taxon>
        <taxon>Pleurotaceae</taxon>
        <taxon>Pleurotus</taxon>
    </lineage>
</organism>
<gene>
    <name evidence="1" type="ORF">PC9H_008284</name>
</gene>
<proteinExistence type="predicted"/>
<evidence type="ECO:0000313" key="2">
    <source>
        <dbReference type="Proteomes" id="UP000623687"/>
    </source>
</evidence>
<dbReference type="EMBL" id="JACETU010000006">
    <property type="protein sequence ID" value="KAF7425922.1"/>
    <property type="molecule type" value="Genomic_DNA"/>
</dbReference>
<dbReference type="Proteomes" id="UP000623687">
    <property type="component" value="Unassembled WGS sequence"/>
</dbReference>
<protein>
    <submittedName>
        <fullName evidence="1">Uncharacterized protein</fullName>
    </submittedName>
</protein>
<accession>A0A8H6ZRF7</accession>
<name>A0A8H6ZRF7_PLEOS</name>
<comment type="caution">
    <text evidence="1">The sequence shown here is derived from an EMBL/GenBank/DDBJ whole genome shotgun (WGS) entry which is preliminary data.</text>
</comment>
<dbReference type="AlphaFoldDB" id="A0A8H6ZRF7"/>
<evidence type="ECO:0000313" key="1">
    <source>
        <dbReference type="EMBL" id="KAF7425922.1"/>
    </source>
</evidence>
<keyword evidence="2" id="KW-1185">Reference proteome</keyword>
<dbReference type="RefSeq" id="XP_036629226.1">
    <property type="nucleotide sequence ID" value="XM_036777798.1"/>
</dbReference>
<sequence>MRKHKHANGKVGGLDAVFLGEGEEQECLPAPESRLDIVSGAILELFHLQSSSILSAISQDGSAMLRGGDAAGDDAADEGARPAVFRTGEGVLGADIDPFTKAALGDTDRLASRFERTDAFR</sequence>